<keyword evidence="4" id="KW-0540">Nuclease</keyword>
<feature type="signal peptide" evidence="2">
    <location>
        <begin position="1"/>
        <end position="18"/>
    </location>
</feature>
<accession>A0A5C3QIZ7</accession>
<feature type="region of interest" description="Disordered" evidence="1">
    <location>
        <begin position="485"/>
        <end position="505"/>
    </location>
</feature>
<dbReference type="GO" id="GO:0004519">
    <property type="term" value="F:endonuclease activity"/>
    <property type="evidence" value="ECO:0007669"/>
    <property type="project" value="UniProtKB-KW"/>
</dbReference>
<dbReference type="OrthoDB" id="47488at2759"/>
<dbReference type="Gene3D" id="3.60.10.10">
    <property type="entry name" value="Endonuclease/exonuclease/phosphatase"/>
    <property type="match status" value="1"/>
</dbReference>
<protein>
    <submittedName>
        <fullName evidence="4">Endonuclease/exonuclease/phosphatase</fullName>
    </submittedName>
</protein>
<dbReference type="Pfam" id="PF03372">
    <property type="entry name" value="Exo_endo_phos"/>
    <property type="match status" value="1"/>
</dbReference>
<dbReference type="EMBL" id="ML178824">
    <property type="protein sequence ID" value="TFL01497.1"/>
    <property type="molecule type" value="Genomic_DNA"/>
</dbReference>
<dbReference type="SUPFAM" id="SSF56219">
    <property type="entry name" value="DNase I-like"/>
    <property type="match status" value="1"/>
</dbReference>
<feature type="domain" description="Endonuclease/exonuclease/phosphatase" evidence="3">
    <location>
        <begin position="316"/>
        <end position="614"/>
    </location>
</feature>
<evidence type="ECO:0000256" key="1">
    <source>
        <dbReference type="SAM" id="MobiDB-lite"/>
    </source>
</evidence>
<keyword evidence="5" id="KW-1185">Reference proteome</keyword>
<proteinExistence type="predicted"/>
<dbReference type="STRING" id="1884261.A0A5C3QIZ7"/>
<dbReference type="Proteomes" id="UP000305067">
    <property type="component" value="Unassembled WGS sequence"/>
</dbReference>
<dbReference type="InterPro" id="IPR005135">
    <property type="entry name" value="Endo/exonuclease/phosphatase"/>
</dbReference>
<keyword evidence="4" id="KW-0255">Endonuclease</keyword>
<keyword evidence="4" id="KW-0269">Exonuclease</keyword>
<evidence type="ECO:0000313" key="4">
    <source>
        <dbReference type="EMBL" id="TFL01497.1"/>
    </source>
</evidence>
<gene>
    <name evidence="4" type="ORF">BDV98DRAFT_567043</name>
</gene>
<keyword evidence="2" id="KW-0732">Signal</keyword>
<evidence type="ECO:0000256" key="2">
    <source>
        <dbReference type="SAM" id="SignalP"/>
    </source>
</evidence>
<dbReference type="CDD" id="cd04486">
    <property type="entry name" value="YhcR_OBF_like"/>
    <property type="match status" value="1"/>
</dbReference>
<evidence type="ECO:0000259" key="3">
    <source>
        <dbReference type="Pfam" id="PF03372"/>
    </source>
</evidence>
<feature type="chain" id="PRO_5022875119" evidence="2">
    <location>
        <begin position="19"/>
        <end position="624"/>
    </location>
</feature>
<dbReference type="InterPro" id="IPR036691">
    <property type="entry name" value="Endo/exonu/phosph_ase_sf"/>
</dbReference>
<sequence>MALSLLLPLLPLLVPVLSLQVTEIQGSAFQSPYVNQIVSVSGTVTAKGKSGFWVTGPPSEDIRISNGVMVYSTAASVLNAVAVGDSVALSAEVAEYRSNTRPDDLFLTELLRPTNITVLSSGNQVKPVVLGVDRNPPTQRWSSLDEGPDGALSVPNGVNRVESANATLEPDLYGLDFWESLEGQLVVVRRPTALNFENSFGEFWMHGDWPVTGKNKRGGLTITFGPDGAPDVNPEVLIVGSPLDGSKNPKTVLGATLEDITGVITYQFGFYSILPISAPVIKSRPSFEVAPTTLTSPKLNILNWLWERCKVTVGVYNVENLNPKSSHLPAIAQHIGEFLKTPDVVFLQEIQDSSGSTNNGVVSANETLAALAAAVNNVTGVQYSFVEVESEDGKDGGQPGGNIRPVYFYRPERVSLVKGSPPGGPLDAVKVSKQGLLRIPKLNFNPGRIDPQNEAWAASRKPVVAQWVTSSGSIFFTVNLHNASKGGSGSTQGNPRPPMNGGVDQRTNQVSAIADFVRSVLDIDVRANIIVAGDFNEYFQTRSVFGSLTDIMTNIDEAAGVDPVERYTYIFDQNTQQLDQAFISPALAKRKVEVEHVHVNNHGASSYSARISDHDPTVARLRLC</sequence>
<dbReference type="AlphaFoldDB" id="A0A5C3QIZ7"/>
<dbReference type="GO" id="GO:0004527">
    <property type="term" value="F:exonuclease activity"/>
    <property type="evidence" value="ECO:0007669"/>
    <property type="project" value="UniProtKB-KW"/>
</dbReference>
<dbReference type="PANTHER" id="PTHR42834:SF1">
    <property type="entry name" value="ENDONUCLEASE_EXONUCLEASE_PHOSPHATASE FAMILY PROTEIN (AFU_ORTHOLOGUE AFUA_3G09210)"/>
    <property type="match status" value="1"/>
</dbReference>
<evidence type="ECO:0000313" key="5">
    <source>
        <dbReference type="Proteomes" id="UP000305067"/>
    </source>
</evidence>
<reference evidence="4 5" key="1">
    <citation type="journal article" date="2019" name="Nat. Ecol. Evol.">
        <title>Megaphylogeny resolves global patterns of mushroom evolution.</title>
        <authorList>
            <person name="Varga T."/>
            <person name="Krizsan K."/>
            <person name="Foldi C."/>
            <person name="Dima B."/>
            <person name="Sanchez-Garcia M."/>
            <person name="Sanchez-Ramirez S."/>
            <person name="Szollosi G.J."/>
            <person name="Szarkandi J.G."/>
            <person name="Papp V."/>
            <person name="Albert L."/>
            <person name="Andreopoulos W."/>
            <person name="Angelini C."/>
            <person name="Antonin V."/>
            <person name="Barry K.W."/>
            <person name="Bougher N.L."/>
            <person name="Buchanan P."/>
            <person name="Buyck B."/>
            <person name="Bense V."/>
            <person name="Catcheside P."/>
            <person name="Chovatia M."/>
            <person name="Cooper J."/>
            <person name="Damon W."/>
            <person name="Desjardin D."/>
            <person name="Finy P."/>
            <person name="Geml J."/>
            <person name="Haridas S."/>
            <person name="Hughes K."/>
            <person name="Justo A."/>
            <person name="Karasinski D."/>
            <person name="Kautmanova I."/>
            <person name="Kiss B."/>
            <person name="Kocsube S."/>
            <person name="Kotiranta H."/>
            <person name="LaButti K.M."/>
            <person name="Lechner B.E."/>
            <person name="Liimatainen K."/>
            <person name="Lipzen A."/>
            <person name="Lukacs Z."/>
            <person name="Mihaltcheva S."/>
            <person name="Morgado L.N."/>
            <person name="Niskanen T."/>
            <person name="Noordeloos M.E."/>
            <person name="Ohm R.A."/>
            <person name="Ortiz-Santana B."/>
            <person name="Ovrebo C."/>
            <person name="Racz N."/>
            <person name="Riley R."/>
            <person name="Savchenko A."/>
            <person name="Shiryaev A."/>
            <person name="Soop K."/>
            <person name="Spirin V."/>
            <person name="Szebenyi C."/>
            <person name="Tomsovsky M."/>
            <person name="Tulloss R.E."/>
            <person name="Uehling J."/>
            <person name="Grigoriev I.V."/>
            <person name="Vagvolgyi C."/>
            <person name="Papp T."/>
            <person name="Martin F.M."/>
            <person name="Miettinen O."/>
            <person name="Hibbett D.S."/>
            <person name="Nagy L.G."/>
        </authorList>
    </citation>
    <scope>NUCLEOTIDE SEQUENCE [LARGE SCALE GENOMIC DNA]</scope>
    <source>
        <strain evidence="4 5">CBS 309.79</strain>
    </source>
</reference>
<dbReference type="PANTHER" id="PTHR42834">
    <property type="entry name" value="ENDONUCLEASE/EXONUCLEASE/PHOSPHATASE FAMILY PROTEIN (AFU_ORTHOLOGUE AFUA_3G09210)"/>
    <property type="match status" value="1"/>
</dbReference>
<name>A0A5C3QIZ7_9AGAR</name>
<organism evidence="4 5">
    <name type="scientific">Pterulicium gracile</name>
    <dbReference type="NCBI Taxonomy" id="1884261"/>
    <lineage>
        <taxon>Eukaryota</taxon>
        <taxon>Fungi</taxon>
        <taxon>Dikarya</taxon>
        <taxon>Basidiomycota</taxon>
        <taxon>Agaricomycotina</taxon>
        <taxon>Agaricomycetes</taxon>
        <taxon>Agaricomycetidae</taxon>
        <taxon>Agaricales</taxon>
        <taxon>Pleurotineae</taxon>
        <taxon>Pterulaceae</taxon>
        <taxon>Pterulicium</taxon>
    </lineage>
</organism>
<keyword evidence="4" id="KW-0378">Hydrolase</keyword>